<dbReference type="EMBL" id="CP144528">
    <property type="protein sequence ID" value="WWC73142.1"/>
    <property type="molecule type" value="Genomic_DNA"/>
</dbReference>
<feature type="compositionally biased region" description="Polar residues" evidence="2">
    <location>
        <begin position="76"/>
        <end position="95"/>
    </location>
</feature>
<reference evidence="4" key="4">
    <citation type="submission" date="2024-02" db="EMBL/GenBank/DDBJ databases">
        <title>Comparative genomics of Cryptococcus and Kwoniella reveals pathogenesis evolution and contrasting modes of karyotype evolution via chromosome fusion or intercentromeric recombination.</title>
        <authorList>
            <person name="Coelho M.A."/>
            <person name="David-Palma M."/>
            <person name="Shea T."/>
            <person name="Bowers K."/>
            <person name="McGinley-Smith S."/>
            <person name="Mohammad A.W."/>
            <person name="Gnirke A."/>
            <person name="Yurkov A.M."/>
            <person name="Nowrousian M."/>
            <person name="Sun S."/>
            <person name="Cuomo C.A."/>
            <person name="Heitman J."/>
        </authorList>
    </citation>
    <scope>NUCLEOTIDE SEQUENCE</scope>
    <source>
        <strain evidence="4">CBS 10737</strain>
    </source>
</reference>
<reference evidence="3" key="1">
    <citation type="submission" date="2013-07" db="EMBL/GenBank/DDBJ databases">
        <title>The Genome Sequence of Cryptococcus pinus CBS10737.</title>
        <authorList>
            <consortium name="The Broad Institute Genome Sequencing Platform"/>
            <person name="Cuomo C."/>
            <person name="Litvintseva A."/>
            <person name="Chen Y."/>
            <person name="Heitman J."/>
            <person name="Sun S."/>
            <person name="Springer D."/>
            <person name="Dromer F."/>
            <person name="Young S.K."/>
            <person name="Zeng Q."/>
            <person name="Gargeya S."/>
            <person name="Fitzgerald M."/>
            <person name="Abouelleil A."/>
            <person name="Alvarado L."/>
            <person name="Berlin A.M."/>
            <person name="Chapman S.B."/>
            <person name="Dewar J."/>
            <person name="Goldberg J."/>
            <person name="Griggs A."/>
            <person name="Gujja S."/>
            <person name="Hansen M."/>
            <person name="Howarth C."/>
            <person name="Imamovic A."/>
            <person name="Larimer J."/>
            <person name="McCowan C."/>
            <person name="Murphy C."/>
            <person name="Pearson M."/>
            <person name="Priest M."/>
            <person name="Roberts A."/>
            <person name="Saif S."/>
            <person name="Shea T."/>
            <person name="Sykes S."/>
            <person name="Wortman J."/>
            <person name="Nusbaum C."/>
            <person name="Birren B."/>
        </authorList>
    </citation>
    <scope>NUCLEOTIDE SEQUENCE [LARGE SCALE GENOMIC DNA]</scope>
    <source>
        <strain evidence="3">CBS 10737</strain>
    </source>
</reference>
<evidence type="ECO:0000313" key="5">
    <source>
        <dbReference type="Proteomes" id="UP000094020"/>
    </source>
</evidence>
<evidence type="ECO:0000313" key="3">
    <source>
        <dbReference type="EMBL" id="OCF48569.1"/>
    </source>
</evidence>
<dbReference type="RefSeq" id="XP_019009788.1">
    <property type="nucleotide sequence ID" value="XM_019157070.1"/>
</dbReference>
<dbReference type="AlphaFoldDB" id="A0A1B9HZ56"/>
<evidence type="ECO:0000256" key="1">
    <source>
        <dbReference type="SAM" id="Coils"/>
    </source>
</evidence>
<name>A0A1B9HZ56_9TREE</name>
<feature type="compositionally biased region" description="Low complexity" evidence="2">
    <location>
        <begin position="9"/>
        <end position="29"/>
    </location>
</feature>
<reference evidence="4" key="2">
    <citation type="submission" date="2013-07" db="EMBL/GenBank/DDBJ databases">
        <authorList>
            <consortium name="The Broad Institute Genome Sequencing Platform"/>
            <person name="Cuomo C."/>
            <person name="Litvintseva A."/>
            <person name="Chen Y."/>
            <person name="Heitman J."/>
            <person name="Sun S."/>
            <person name="Springer D."/>
            <person name="Dromer F."/>
            <person name="Young S.K."/>
            <person name="Zeng Q."/>
            <person name="Gargeya S."/>
            <person name="Fitzgerald M."/>
            <person name="Abouelleil A."/>
            <person name="Alvarado L."/>
            <person name="Berlin A.M."/>
            <person name="Chapman S.B."/>
            <person name="Dewar J."/>
            <person name="Goldberg J."/>
            <person name="Griggs A."/>
            <person name="Gujja S."/>
            <person name="Hansen M."/>
            <person name="Howarth C."/>
            <person name="Imamovic A."/>
            <person name="Larimer J."/>
            <person name="McCowan C."/>
            <person name="Murphy C."/>
            <person name="Pearson M."/>
            <person name="Priest M."/>
            <person name="Roberts A."/>
            <person name="Saif S."/>
            <person name="Shea T."/>
            <person name="Sykes S."/>
            <person name="Wortman J."/>
            <person name="Nusbaum C."/>
            <person name="Birren B."/>
        </authorList>
    </citation>
    <scope>NUCLEOTIDE SEQUENCE</scope>
    <source>
        <strain evidence="4">CBS 10737</strain>
    </source>
</reference>
<dbReference type="EMBL" id="KI894013">
    <property type="protein sequence ID" value="OCF48569.1"/>
    <property type="molecule type" value="Genomic_DNA"/>
</dbReference>
<feature type="region of interest" description="Disordered" evidence="2">
    <location>
        <begin position="1"/>
        <end position="29"/>
    </location>
</feature>
<gene>
    <name evidence="3" type="ORF">I206_05348</name>
    <name evidence="4" type="ORF">I206_107108</name>
</gene>
<feature type="region of interest" description="Disordered" evidence="2">
    <location>
        <begin position="63"/>
        <end position="95"/>
    </location>
</feature>
<evidence type="ECO:0000256" key="2">
    <source>
        <dbReference type="SAM" id="MobiDB-lite"/>
    </source>
</evidence>
<accession>A0A1B9HZ56</accession>
<reference evidence="3" key="3">
    <citation type="submission" date="2016-07" db="EMBL/GenBank/DDBJ databases">
        <title>Evolution of pathogenesis and genome organization in the Tremellales.</title>
        <authorList>
            <person name="Cuomo C."/>
            <person name="Litvintseva A."/>
            <person name="Heitman J."/>
            <person name="Chen Y."/>
            <person name="Sun S."/>
            <person name="Springer D."/>
            <person name="Dromer F."/>
            <person name="Young S."/>
            <person name="Zeng Q."/>
            <person name="Chapman S."/>
            <person name="Gujja S."/>
            <person name="Saif S."/>
            <person name="Birren B."/>
        </authorList>
    </citation>
    <scope>NUCLEOTIDE SEQUENCE</scope>
    <source>
        <strain evidence="3">CBS 10737</strain>
    </source>
</reference>
<feature type="compositionally biased region" description="Low complexity" evidence="2">
    <location>
        <begin position="63"/>
        <end position="73"/>
    </location>
</feature>
<organism evidence="3">
    <name type="scientific">Kwoniella pini CBS 10737</name>
    <dbReference type="NCBI Taxonomy" id="1296096"/>
    <lineage>
        <taxon>Eukaryota</taxon>
        <taxon>Fungi</taxon>
        <taxon>Dikarya</taxon>
        <taxon>Basidiomycota</taxon>
        <taxon>Agaricomycotina</taxon>
        <taxon>Tremellomycetes</taxon>
        <taxon>Tremellales</taxon>
        <taxon>Cryptococcaceae</taxon>
        <taxon>Kwoniella</taxon>
    </lineage>
</organism>
<sequence length="283" mass="32536">MSNEIPKYSNSNSNSSQTPSNDNENSNSNYEGIKFKLDISSLSLDCSIPLGSNLNFQLGIPQSTSTNQQNSKSSHFHTGTTSSNPITVESQSNKTFQNDSIPSNINSELFLLNLVNSFINRLENVERELEKEKNINKEFRIQIDDLKDKLNNLNIIDNSIESIMKKDLILKQDQSYKSPKPSKEDYMKNEFLISPSEYNSSQMNKNQKEEFQLQKDHIEPDKIDENECWQDDSEYIKSEQEVKSDSNFIKAENKNEDFEEDDPSELGLNDDQTILYGFKPKQK</sequence>
<proteinExistence type="predicted"/>
<keyword evidence="1" id="KW-0175">Coiled coil</keyword>
<feature type="coiled-coil region" evidence="1">
    <location>
        <begin position="115"/>
        <end position="156"/>
    </location>
</feature>
<evidence type="ECO:0000313" key="4">
    <source>
        <dbReference type="EMBL" id="WWC73142.1"/>
    </source>
</evidence>
<feature type="region of interest" description="Disordered" evidence="2">
    <location>
        <begin position="239"/>
        <end position="283"/>
    </location>
</feature>
<dbReference type="KEGG" id="kpin:30173717"/>
<dbReference type="Proteomes" id="UP000094020">
    <property type="component" value="Chromosome 10"/>
</dbReference>
<dbReference type="OrthoDB" id="10502381at2759"/>
<protein>
    <submittedName>
        <fullName evidence="3">Uncharacterized protein</fullName>
    </submittedName>
</protein>
<keyword evidence="5" id="KW-1185">Reference proteome</keyword>
<dbReference type="GeneID" id="30173717"/>